<gene>
    <name evidence="1" type="ORF">DQ356_02560</name>
</gene>
<comment type="caution">
    <text evidence="1">The sequence shown here is derived from an EMBL/GenBank/DDBJ whole genome shotgun (WGS) entry which is preliminary data.</text>
</comment>
<reference evidence="1 2" key="1">
    <citation type="submission" date="2018-07" db="EMBL/GenBank/DDBJ databases">
        <title>Chryseobacterium lacus sp. nov., isolated from lake water.</title>
        <authorList>
            <person name="Li C.-M."/>
        </authorList>
    </citation>
    <scope>NUCLEOTIDE SEQUENCE [LARGE SCALE GENOMIC DNA]</scope>
    <source>
        <strain evidence="1 2">YLOS41</strain>
    </source>
</reference>
<evidence type="ECO:0000313" key="2">
    <source>
        <dbReference type="Proteomes" id="UP000252172"/>
    </source>
</evidence>
<sequence>MLAFSVFHAQQKITVADEYSQLPVSGASVLCQGKLLGKTNTLGVLEFEGTCREITVRHEEYQEERTTMTEDHAEVFLMKKNRMASEIEEVVINDKSDPNALSILKKVNQRFQENSPLSLPSYRFSSFQKLAVDLDKDSLDIYNKFITAYQDSLKMKEIPVQTEKQKKDSLMEVQFQNVLKESQMFMWERAMQHLYSKKYGEKVNLLDNRISGLQQPIYELITLRSHLNKIPKEVNTDNEGLYRYYLTDSIDIDGRENYVILFREKSDKNAQKRRRFNGYIYIDRDSYAIKKIERNATKATEGSISSTWIPMYGKWFLKEEKMKINLGYQRYDIAKIQDENGKEKTLRKRFGNYAYLHNEYFDFESPVEFRSGDFAGYTYSVQNSDGTSLDEFRRDPLSEREMNTYVKIDSIGQKFKIDRRVAIVTNLLRGYLRLGKVDLDIIRLFSFNNYEGVRLGAGAKLNEHFHKYISPEGYFAYGFKDRKWKFGIATDIRTTLKKNSLFRIEYMDDVISTGKFNQYLWTTNMRIQNAGVDVNNGRYFSSKQFRLSYENDLTNALTMRITARKQELESKFEYQYLNYPNHFQDFGSILTLKYSPFSKNIMTPAGKYTYEQGYPEVYFNYEKGMKLLGGEFDYHRLDLLYLQIIKTTLGTTGTRIYAGLQEGKVPIYNTFEMGGLDHFEHQKLINRVNFTTYLGFATMPSAKYFNDRFVGYYLTHRLPWNFRFLGKKSSSIDILYKGIIGDFKNMSDHQFEFEKLDRLYQEIGFEYNNIFNTGFNLGFFYRIGHYAHPKFIDNIGFQIKLQMLGF</sequence>
<accession>A0A368N3S9</accession>
<proteinExistence type="predicted"/>
<dbReference type="AlphaFoldDB" id="A0A368N3S9"/>
<dbReference type="Proteomes" id="UP000252172">
    <property type="component" value="Unassembled WGS sequence"/>
</dbReference>
<dbReference type="EMBL" id="QPIE01000002">
    <property type="protein sequence ID" value="RCU43929.1"/>
    <property type="molecule type" value="Genomic_DNA"/>
</dbReference>
<organism evidence="1 2">
    <name type="scientific">Chryseobacterium lacus</name>
    <dbReference type="NCBI Taxonomy" id="2058346"/>
    <lineage>
        <taxon>Bacteria</taxon>
        <taxon>Pseudomonadati</taxon>
        <taxon>Bacteroidota</taxon>
        <taxon>Flavobacteriia</taxon>
        <taxon>Flavobacteriales</taxon>
        <taxon>Weeksellaceae</taxon>
        <taxon>Chryseobacterium group</taxon>
        <taxon>Chryseobacterium</taxon>
    </lineage>
</organism>
<evidence type="ECO:0000313" key="1">
    <source>
        <dbReference type="EMBL" id="RCU43929.1"/>
    </source>
</evidence>
<dbReference type="InterPro" id="IPR043741">
    <property type="entry name" value="DUF5686"/>
</dbReference>
<evidence type="ECO:0008006" key="3">
    <source>
        <dbReference type="Google" id="ProtNLM"/>
    </source>
</evidence>
<name>A0A368N3S9_9FLAO</name>
<dbReference type="Pfam" id="PF18939">
    <property type="entry name" value="DUF5686"/>
    <property type="match status" value="1"/>
</dbReference>
<keyword evidence="2" id="KW-1185">Reference proteome</keyword>
<protein>
    <recommendedName>
        <fullName evidence="3">Carboxypeptidase-like regulatory domain-containing protein</fullName>
    </recommendedName>
</protein>